<dbReference type="Proteomes" id="UP000816034">
    <property type="component" value="Unassembled WGS sequence"/>
</dbReference>
<keyword evidence="2" id="KW-1133">Transmembrane helix</keyword>
<keyword evidence="2" id="KW-0472">Membrane</keyword>
<sequence>MIPASFRCTNRISTIAILASLMIIAIFGKIEFVASSLATKHHADGLQTNSPSSTLNSNCQISVADRYETAWNDFIPFSTLENNNSSPIVNGTRDSFLDEWVWPIVQSLYFNSFMSGLFAGVIAILVTVIIEKFGPQIGGVIGTLPTTIVPAAIGFVIEANKRNLEWEEKKHVLVQQFFVIPWALFCNGLFLLVWKVFPDMFEKLKSLLWKDKKITTESIESIEKMKETPTKESLETTHELSVQDETSFESTVVDNDELPVPSPSEMKEVEEDLSRESTKENLLQPSEVIHSSGMSQDNSHHDVANGVAEASETVVQAEVQIQPHSRRYVILKMCLVIFLSLLVWFVLASVFVIITRTVTLSDEVLIGLGCSFYVLLLIISIPFNWTITIPKNPIPPKKAAWWMILSRGIFAFIIIAISVILSGLKLTIISGLLTAFPAIFLTAMVTLWLTQGEQASVRAASAMMLGSTSIPVFAISACVALLYMNMFVAIAVAYVASVAFGSVPAYAFLWWRKRVAVKKNLLASPQKL</sequence>
<evidence type="ECO:0000313" key="3">
    <source>
        <dbReference type="EMBL" id="KAG2372684.1"/>
    </source>
</evidence>
<feature type="compositionally biased region" description="Polar residues" evidence="1">
    <location>
        <begin position="239"/>
        <end position="253"/>
    </location>
</feature>
<name>A0AA88GBC5_NAELO</name>
<feature type="transmembrane region" description="Helical" evidence="2">
    <location>
        <begin position="489"/>
        <end position="511"/>
    </location>
</feature>
<feature type="region of interest" description="Disordered" evidence="1">
    <location>
        <begin position="224"/>
        <end position="276"/>
    </location>
</feature>
<feature type="compositionally biased region" description="Basic and acidic residues" evidence="1">
    <location>
        <begin position="224"/>
        <end position="238"/>
    </location>
</feature>
<gene>
    <name evidence="3" type="ORF">C9374_013639</name>
</gene>
<dbReference type="EMBL" id="PYSW02000070">
    <property type="protein sequence ID" value="KAG2372684.1"/>
    <property type="molecule type" value="Genomic_DNA"/>
</dbReference>
<reference evidence="3 4" key="1">
    <citation type="journal article" date="2018" name="BMC Genomics">
        <title>The genome of Naegleria lovaniensis, the basis for a comparative approach to unravel pathogenicity factors of the human pathogenic amoeba N. fowleri.</title>
        <authorList>
            <person name="Liechti N."/>
            <person name="Schurch N."/>
            <person name="Bruggmann R."/>
            <person name="Wittwer M."/>
        </authorList>
    </citation>
    <scope>NUCLEOTIDE SEQUENCE [LARGE SCALE GENOMIC DNA]</scope>
    <source>
        <strain evidence="3 4">ATCC 30569</strain>
    </source>
</reference>
<feature type="transmembrane region" description="Helical" evidence="2">
    <location>
        <begin position="366"/>
        <end position="387"/>
    </location>
</feature>
<keyword evidence="2" id="KW-0812">Transmembrane</keyword>
<proteinExistence type="predicted"/>
<feature type="transmembrane region" description="Helical" evidence="2">
    <location>
        <begin position="137"/>
        <end position="157"/>
    </location>
</feature>
<keyword evidence="4" id="KW-1185">Reference proteome</keyword>
<evidence type="ECO:0000256" key="2">
    <source>
        <dbReference type="SAM" id="Phobius"/>
    </source>
</evidence>
<accession>A0AA88GBC5</accession>
<feature type="transmembrane region" description="Helical" evidence="2">
    <location>
        <begin position="399"/>
        <end position="421"/>
    </location>
</feature>
<evidence type="ECO:0000313" key="4">
    <source>
        <dbReference type="Proteomes" id="UP000816034"/>
    </source>
</evidence>
<dbReference type="InterPro" id="IPR036259">
    <property type="entry name" value="MFS_trans_sf"/>
</dbReference>
<protein>
    <submittedName>
        <fullName evidence="3">Uncharacterized protein</fullName>
    </submittedName>
</protein>
<feature type="transmembrane region" description="Helical" evidence="2">
    <location>
        <begin position="427"/>
        <end position="450"/>
    </location>
</feature>
<dbReference type="SUPFAM" id="SSF103473">
    <property type="entry name" value="MFS general substrate transporter"/>
    <property type="match status" value="1"/>
</dbReference>
<dbReference type="GeneID" id="68106092"/>
<feature type="transmembrane region" description="Helical" evidence="2">
    <location>
        <begin position="329"/>
        <end position="354"/>
    </location>
</feature>
<dbReference type="RefSeq" id="XP_044541859.1">
    <property type="nucleotide sequence ID" value="XM_044689538.1"/>
</dbReference>
<comment type="caution">
    <text evidence="3">The sequence shown here is derived from an EMBL/GenBank/DDBJ whole genome shotgun (WGS) entry which is preliminary data.</text>
</comment>
<feature type="transmembrane region" description="Helical" evidence="2">
    <location>
        <begin position="462"/>
        <end position="483"/>
    </location>
</feature>
<feature type="transmembrane region" description="Helical" evidence="2">
    <location>
        <begin position="12"/>
        <end position="30"/>
    </location>
</feature>
<organism evidence="3 4">
    <name type="scientific">Naegleria lovaniensis</name>
    <name type="common">Amoeba</name>
    <dbReference type="NCBI Taxonomy" id="51637"/>
    <lineage>
        <taxon>Eukaryota</taxon>
        <taxon>Discoba</taxon>
        <taxon>Heterolobosea</taxon>
        <taxon>Tetramitia</taxon>
        <taxon>Eutetramitia</taxon>
        <taxon>Vahlkampfiidae</taxon>
        <taxon>Naegleria</taxon>
    </lineage>
</organism>
<dbReference type="AlphaFoldDB" id="A0AA88GBC5"/>
<evidence type="ECO:0000256" key="1">
    <source>
        <dbReference type="SAM" id="MobiDB-lite"/>
    </source>
</evidence>
<feature type="transmembrane region" description="Helical" evidence="2">
    <location>
        <begin position="177"/>
        <end position="197"/>
    </location>
</feature>
<feature type="transmembrane region" description="Helical" evidence="2">
    <location>
        <begin position="108"/>
        <end position="130"/>
    </location>
</feature>